<keyword evidence="2" id="KW-0479">Metal-binding</keyword>
<feature type="domain" description="TFIIB-type" evidence="9">
    <location>
        <begin position="2"/>
        <end position="33"/>
    </location>
</feature>
<dbReference type="PANTHER" id="PTHR48428">
    <property type="entry name" value="PLANT-SPECIFIC TFIIB-RELATED PROTEIN PTF2"/>
    <property type="match status" value="1"/>
</dbReference>
<dbReference type="Gene3D" id="1.10.472.10">
    <property type="entry name" value="Cyclin-like"/>
    <property type="match status" value="1"/>
</dbReference>
<dbReference type="AlphaFoldDB" id="A0A8T0JLG5"/>
<evidence type="ECO:0000256" key="3">
    <source>
        <dbReference type="ARBA" id="ARBA00022771"/>
    </source>
</evidence>
<dbReference type="EMBL" id="JABFOF010000010">
    <property type="protein sequence ID" value="KAG2376781.1"/>
    <property type="molecule type" value="Genomic_DNA"/>
</dbReference>
<protein>
    <submittedName>
        <fullName evidence="10">Plant-specific TFIIB-related protein</fullName>
    </submittedName>
</protein>
<evidence type="ECO:0000259" key="9">
    <source>
        <dbReference type="PROSITE" id="PS51134"/>
    </source>
</evidence>
<dbReference type="PROSITE" id="PS51134">
    <property type="entry name" value="ZF_TFIIB"/>
    <property type="match status" value="1"/>
</dbReference>
<evidence type="ECO:0000256" key="7">
    <source>
        <dbReference type="ARBA" id="ARBA00023242"/>
    </source>
</evidence>
<organism evidence="10 11">
    <name type="scientific">Phaseolus angularis</name>
    <name type="common">Azuki bean</name>
    <name type="synonym">Vigna angularis</name>
    <dbReference type="NCBI Taxonomy" id="3914"/>
    <lineage>
        <taxon>Eukaryota</taxon>
        <taxon>Viridiplantae</taxon>
        <taxon>Streptophyta</taxon>
        <taxon>Embryophyta</taxon>
        <taxon>Tracheophyta</taxon>
        <taxon>Spermatophyta</taxon>
        <taxon>Magnoliopsida</taxon>
        <taxon>eudicotyledons</taxon>
        <taxon>Gunneridae</taxon>
        <taxon>Pentapetalae</taxon>
        <taxon>rosids</taxon>
        <taxon>fabids</taxon>
        <taxon>Fabales</taxon>
        <taxon>Fabaceae</taxon>
        <taxon>Papilionoideae</taxon>
        <taxon>50 kb inversion clade</taxon>
        <taxon>NPAAA clade</taxon>
        <taxon>indigoferoid/millettioid clade</taxon>
        <taxon>Phaseoleae</taxon>
        <taxon>Vigna</taxon>
    </lineage>
</organism>
<evidence type="ECO:0000256" key="5">
    <source>
        <dbReference type="ARBA" id="ARBA00023015"/>
    </source>
</evidence>
<dbReference type="Gene3D" id="1.10.472.170">
    <property type="match status" value="1"/>
</dbReference>
<dbReference type="InterPro" id="IPR013137">
    <property type="entry name" value="Znf_TFIIB"/>
</dbReference>
<keyword evidence="4" id="KW-0862">Zinc</keyword>
<dbReference type="InterPro" id="IPR036915">
    <property type="entry name" value="Cyclin-like_sf"/>
</dbReference>
<keyword evidence="3 8" id="KW-0863">Zinc-finger</keyword>
<dbReference type="SUPFAM" id="SSF47954">
    <property type="entry name" value="Cyclin-like"/>
    <property type="match status" value="2"/>
</dbReference>
<evidence type="ECO:0000313" key="10">
    <source>
        <dbReference type="EMBL" id="KAG2376781.1"/>
    </source>
</evidence>
<dbReference type="GO" id="GO:0008270">
    <property type="term" value="F:zinc ion binding"/>
    <property type="evidence" value="ECO:0007669"/>
    <property type="project" value="UniProtKB-KW"/>
</dbReference>
<dbReference type="Pfam" id="PF21886">
    <property type="entry name" value="BRF2-like_C_cyclin_rpt"/>
    <property type="match status" value="1"/>
</dbReference>
<keyword evidence="5" id="KW-0805">Transcription regulation</keyword>
<dbReference type="PANTHER" id="PTHR48428:SF1">
    <property type="entry name" value="PLANT-SPECIFIC TFIIB-RELATED PROTEIN PTF2"/>
    <property type="match status" value="1"/>
</dbReference>
<proteinExistence type="predicted"/>
<dbReference type="Proteomes" id="UP000743370">
    <property type="component" value="Unassembled WGS sequence"/>
</dbReference>
<dbReference type="GO" id="GO:0005634">
    <property type="term" value="C:nucleus"/>
    <property type="evidence" value="ECO:0007669"/>
    <property type="project" value="UniProtKB-SubCell"/>
</dbReference>
<sequence>MSPSSCSYCDKTSFLRDDESGALICSSCGCIQQFDQFEAQIGGIDGPQGTFIHVGTAGSGSVYSYRERKHFNGKSTIEEVTYSLGLSSKNSDVRSMVYTITDGEFGQGEWFRVLIGACAYVVMRREDRPLPMAEIASTVGCDIYEIGKMIQRVVDFLDLRPDFPEFDIVHSLERTIKNSSVFSSVESGVIEKMRKQGVFLIQCAVKWFLSTGRRPLPLVVAVLVFVAELNGIVVVMEELAKEVHATVSTCRLRYKELLETLVKAAQVLPWGKDVTVKNIVKNAPLVIRYMERKVMLNPGETQEKRKGLDRAAVDLEDVVAECLRHDNEFEYGVDGVTSRKDLQYFSLESKRDADRMQISTECLSVMYKKFLDQNRCAEPLRGSGNARKRIIFQFDILECREWWDGKSELSKKLMLKELMEKDVGVDTMPPSFVNGQLKCKMRKEKINAAKLRIKRIMHPVDANLGDVSVPLDSSCPERRRKRKGMVVDDVDWEDLIIETLVLHQVKDEEIEKGHYNTLLDLHVFNSGIGLGRFVFKLVCLSVAVTVNACGSHEFGMIVRNCSYIYLYKDAKKHLIQRIQNLDDKMLKQINLARSTKDEDERLTTLMSSKQDYANYGLAYLIDFVHGKGQKMPEILQQEQLKMSGKSPNLLTFKGAPNVKGLKDIAETLSIGLDTRPMESEVREAQKLRSSHENIDLLKEKLLEKKSHRKRAESELSKLQDIQLNIKVRGSNIILENDDYIQTHITVSHIITITYNTMGTAK</sequence>
<gene>
    <name evidence="10" type="ORF">HKW66_Vig0173540</name>
</gene>
<evidence type="ECO:0000256" key="4">
    <source>
        <dbReference type="ARBA" id="ARBA00022833"/>
    </source>
</evidence>
<keyword evidence="6" id="KW-0804">Transcription</keyword>
<evidence type="ECO:0000313" key="11">
    <source>
        <dbReference type="Proteomes" id="UP000743370"/>
    </source>
</evidence>
<reference evidence="10 11" key="1">
    <citation type="submission" date="2020-05" db="EMBL/GenBank/DDBJ databases">
        <title>Vigna angularis (adzuki bean) Var. LongXiaoDou No. 4 denovo assembly.</title>
        <authorList>
            <person name="Xiang H."/>
        </authorList>
    </citation>
    <scope>NUCLEOTIDE SEQUENCE [LARGE SCALE GENOMIC DNA]</scope>
    <source>
        <tissue evidence="10">Leaf</tissue>
    </source>
</reference>
<dbReference type="InterPro" id="IPR054078">
    <property type="entry name" value="BRF2-like_C"/>
</dbReference>
<evidence type="ECO:0000256" key="1">
    <source>
        <dbReference type="ARBA" id="ARBA00004123"/>
    </source>
</evidence>
<evidence type="ECO:0000256" key="6">
    <source>
        <dbReference type="ARBA" id="ARBA00023163"/>
    </source>
</evidence>
<evidence type="ECO:0000256" key="2">
    <source>
        <dbReference type="ARBA" id="ARBA00022723"/>
    </source>
</evidence>
<accession>A0A8T0JLG5</accession>
<dbReference type="InterPro" id="IPR053340">
    <property type="entry name" value="PTF2"/>
</dbReference>
<keyword evidence="7" id="KW-0539">Nucleus</keyword>
<evidence type="ECO:0000256" key="8">
    <source>
        <dbReference type="PROSITE-ProRule" id="PRU00469"/>
    </source>
</evidence>
<comment type="subcellular location">
    <subcellularLocation>
        <location evidence="1">Nucleus</location>
    </subcellularLocation>
</comment>
<comment type="caution">
    <text evidence="10">The sequence shown here is derived from an EMBL/GenBank/DDBJ whole genome shotgun (WGS) entry which is preliminary data.</text>
</comment>
<dbReference type="SUPFAM" id="SSF57783">
    <property type="entry name" value="Zinc beta-ribbon"/>
    <property type="match status" value="1"/>
</dbReference>
<name>A0A8T0JLG5_PHAAN</name>